<evidence type="ECO:0000313" key="4">
    <source>
        <dbReference type="Proteomes" id="UP001560685"/>
    </source>
</evidence>
<dbReference type="RefSeq" id="WP_369312052.1">
    <property type="nucleotide sequence ID" value="NZ_JBEHZE010000001.1"/>
</dbReference>
<organism evidence="3 4">
    <name type="scientific">Hyphococcus lacteus</name>
    <dbReference type="NCBI Taxonomy" id="3143536"/>
    <lineage>
        <taxon>Bacteria</taxon>
        <taxon>Pseudomonadati</taxon>
        <taxon>Pseudomonadota</taxon>
        <taxon>Alphaproteobacteria</taxon>
        <taxon>Parvularculales</taxon>
        <taxon>Parvularculaceae</taxon>
        <taxon>Hyphococcus</taxon>
    </lineage>
</organism>
<sequence length="296" mass="32810">MSVYQQISETRQRVSKRRSDAPLVRGNGAVSISRNIPVGEAIMKRTAILGSAAMVLAALSAPAEAQFRPALQESEATARDTATSQQRIDQLDDQTASLLNDYRANLKQLEAARRYNASLTRNIEAQERQISQLQDDIVNVEGLQRAMQPLMEDMVMRFGELVSADLPFEIEDRSARAARLEGVLDNPDMSAAQRYRLIVEAYQIENEKGRTIGVSQCTIGDGDAALSGECLQIGRISLIFKTEDDSTMRIWDTAQGGWTDLNRSYLQDVKFALRMAKEQTAPDIFFAPVKPPVAAQ</sequence>
<feature type="region of interest" description="Disordered" evidence="2">
    <location>
        <begin position="1"/>
        <end position="22"/>
    </location>
</feature>
<evidence type="ECO:0000313" key="3">
    <source>
        <dbReference type="EMBL" id="MEX6632207.1"/>
    </source>
</evidence>
<dbReference type="Pfam" id="PF11932">
    <property type="entry name" value="DUF3450"/>
    <property type="match status" value="1"/>
</dbReference>
<dbReference type="PIRSF" id="PIRSF028069">
    <property type="entry name" value="UCP028069"/>
    <property type="match status" value="1"/>
</dbReference>
<dbReference type="Proteomes" id="UP001560685">
    <property type="component" value="Unassembled WGS sequence"/>
</dbReference>
<evidence type="ECO:0000256" key="1">
    <source>
        <dbReference type="SAM" id="Coils"/>
    </source>
</evidence>
<keyword evidence="1" id="KW-0175">Coiled coil</keyword>
<dbReference type="InterPro" id="IPR016866">
    <property type="entry name" value="UCP028069"/>
</dbReference>
<proteinExistence type="predicted"/>
<dbReference type="EMBL" id="JBEHZE010000001">
    <property type="protein sequence ID" value="MEX6632207.1"/>
    <property type="molecule type" value="Genomic_DNA"/>
</dbReference>
<gene>
    <name evidence="3" type="ORF">ABFZ84_01475</name>
</gene>
<comment type="caution">
    <text evidence="3">The sequence shown here is derived from an EMBL/GenBank/DDBJ whole genome shotgun (WGS) entry which is preliminary data.</text>
</comment>
<keyword evidence="4" id="KW-1185">Reference proteome</keyword>
<reference evidence="3 4" key="1">
    <citation type="submission" date="2024-05" db="EMBL/GenBank/DDBJ databases">
        <title>Three bacterial strains, DH-69, EH-24, and ECK-19 isolated from coastal sediments.</title>
        <authorList>
            <person name="Ye Y.-Q."/>
            <person name="Du Z.-J."/>
        </authorList>
    </citation>
    <scope>NUCLEOTIDE SEQUENCE [LARGE SCALE GENOMIC DNA]</scope>
    <source>
        <strain evidence="3 4">ECK-19</strain>
    </source>
</reference>
<accession>A0ABV3Z4D2</accession>
<protein>
    <submittedName>
        <fullName evidence="3">DUF3450 domain-containing protein</fullName>
    </submittedName>
</protein>
<evidence type="ECO:0000256" key="2">
    <source>
        <dbReference type="SAM" id="MobiDB-lite"/>
    </source>
</evidence>
<name>A0ABV3Z4D2_9PROT</name>
<feature type="coiled-coil region" evidence="1">
    <location>
        <begin position="109"/>
        <end position="143"/>
    </location>
</feature>